<gene>
    <name evidence="5" type="ORF">AB986_01265</name>
</gene>
<protein>
    <recommendedName>
        <fullName evidence="4">HTH hxlR-type domain-containing protein</fullName>
    </recommendedName>
</protein>
<dbReference type="SUPFAM" id="SSF46785">
    <property type="entry name" value="Winged helix' DNA-binding domain"/>
    <property type="match status" value="1"/>
</dbReference>
<dbReference type="PANTHER" id="PTHR33204">
    <property type="entry name" value="TRANSCRIPTIONAL REGULATOR, MARR FAMILY"/>
    <property type="match status" value="1"/>
</dbReference>
<keyword evidence="2" id="KW-0238">DNA-binding</keyword>
<accession>A0A0J6D151</accession>
<dbReference type="Pfam" id="PF01638">
    <property type="entry name" value="HxlR"/>
    <property type="match status" value="1"/>
</dbReference>
<dbReference type="InterPro" id="IPR036390">
    <property type="entry name" value="WH_DNA-bd_sf"/>
</dbReference>
<evidence type="ECO:0000256" key="2">
    <source>
        <dbReference type="ARBA" id="ARBA00023125"/>
    </source>
</evidence>
<dbReference type="GO" id="GO:0003677">
    <property type="term" value="F:DNA binding"/>
    <property type="evidence" value="ECO:0007669"/>
    <property type="project" value="UniProtKB-KW"/>
</dbReference>
<dbReference type="EMBL" id="LELK01000001">
    <property type="protein sequence ID" value="KMM37989.1"/>
    <property type="molecule type" value="Genomic_DNA"/>
</dbReference>
<evidence type="ECO:0000259" key="4">
    <source>
        <dbReference type="PROSITE" id="PS51118"/>
    </source>
</evidence>
<dbReference type="PATRIC" id="fig|157733.3.peg.2460"/>
<keyword evidence="1" id="KW-0805">Transcription regulation</keyword>
<dbReference type="InterPro" id="IPR002577">
    <property type="entry name" value="HTH_HxlR"/>
</dbReference>
<dbReference type="AlphaFoldDB" id="A0A0J6D151"/>
<name>A0A0J6D151_9BACL</name>
<dbReference type="STRING" id="157733.AB986_01265"/>
<dbReference type="RefSeq" id="WP_048309073.1">
    <property type="nucleotide sequence ID" value="NZ_CP119526.1"/>
</dbReference>
<proteinExistence type="predicted"/>
<sequence length="122" mass="14076">MAESNKKTFYCNVELSLDIIGGKWKPLIIHHIGGAGVIRYGQLKRKIPNINERVLSRQLRELEEANLIQRKIYDEVPPRVEYSLIGMGKTLVPILNELGSWGAEYNQTYQHGEVDFENEYTE</sequence>
<feature type="domain" description="HTH hxlR-type" evidence="4">
    <location>
        <begin position="11"/>
        <end position="110"/>
    </location>
</feature>
<dbReference type="Gene3D" id="1.10.10.10">
    <property type="entry name" value="Winged helix-like DNA-binding domain superfamily/Winged helix DNA-binding domain"/>
    <property type="match status" value="1"/>
</dbReference>
<evidence type="ECO:0000256" key="3">
    <source>
        <dbReference type="ARBA" id="ARBA00023163"/>
    </source>
</evidence>
<dbReference type="Proteomes" id="UP000035996">
    <property type="component" value="Unassembled WGS sequence"/>
</dbReference>
<dbReference type="InterPro" id="IPR036388">
    <property type="entry name" value="WH-like_DNA-bd_sf"/>
</dbReference>
<evidence type="ECO:0000313" key="5">
    <source>
        <dbReference type="EMBL" id="KMM37989.1"/>
    </source>
</evidence>
<dbReference type="OrthoDB" id="9791143at2"/>
<evidence type="ECO:0000256" key="1">
    <source>
        <dbReference type="ARBA" id="ARBA00023015"/>
    </source>
</evidence>
<comment type="caution">
    <text evidence="5">The sequence shown here is derived from an EMBL/GenBank/DDBJ whole genome shotgun (WGS) entry which is preliminary data.</text>
</comment>
<dbReference type="PROSITE" id="PS51118">
    <property type="entry name" value="HTH_HXLR"/>
    <property type="match status" value="1"/>
</dbReference>
<reference evidence="5" key="1">
    <citation type="submission" date="2015-06" db="EMBL/GenBank/DDBJ databases">
        <authorList>
            <person name="Liu B."/>
            <person name="Wang J."/>
            <person name="Zhu Y."/>
            <person name="Liu G."/>
            <person name="Chen Q."/>
            <person name="Zheng C."/>
            <person name="Che J."/>
            <person name="Ge C."/>
            <person name="Shi H."/>
            <person name="Pan Z."/>
            <person name="Liu X."/>
        </authorList>
    </citation>
    <scope>NUCLEOTIDE SEQUENCE [LARGE SCALE GENOMIC DNA]</scope>
    <source>
        <strain evidence="5">DSM 16346</strain>
    </source>
</reference>
<organism evidence="5 6">
    <name type="scientific">Guptibacillus hwajinpoensis</name>
    <dbReference type="NCBI Taxonomy" id="208199"/>
    <lineage>
        <taxon>Bacteria</taxon>
        <taxon>Bacillati</taxon>
        <taxon>Bacillota</taxon>
        <taxon>Bacilli</taxon>
        <taxon>Bacillales</taxon>
        <taxon>Guptibacillaceae</taxon>
        <taxon>Guptibacillus</taxon>
    </lineage>
</organism>
<keyword evidence="6" id="KW-1185">Reference proteome</keyword>
<keyword evidence="3" id="KW-0804">Transcription</keyword>
<evidence type="ECO:0000313" key="6">
    <source>
        <dbReference type="Proteomes" id="UP000035996"/>
    </source>
</evidence>
<dbReference type="PANTHER" id="PTHR33204:SF29">
    <property type="entry name" value="TRANSCRIPTIONAL REGULATOR"/>
    <property type="match status" value="1"/>
</dbReference>